<evidence type="ECO:0000256" key="3">
    <source>
        <dbReference type="ARBA" id="ARBA00022490"/>
    </source>
</evidence>
<evidence type="ECO:0000256" key="1">
    <source>
        <dbReference type="ARBA" id="ARBA00004496"/>
    </source>
</evidence>
<dbReference type="SUPFAM" id="SSF50341">
    <property type="entry name" value="CheW-like"/>
    <property type="match status" value="1"/>
</dbReference>
<evidence type="ECO:0000313" key="6">
    <source>
        <dbReference type="Proteomes" id="UP001253595"/>
    </source>
</evidence>
<feature type="domain" description="CheW-like" evidence="4">
    <location>
        <begin position="10"/>
        <end position="150"/>
    </location>
</feature>
<evidence type="ECO:0000313" key="5">
    <source>
        <dbReference type="EMBL" id="MDR7090768.1"/>
    </source>
</evidence>
<dbReference type="InterPro" id="IPR036061">
    <property type="entry name" value="CheW-like_dom_sf"/>
</dbReference>
<dbReference type="PANTHER" id="PTHR22617">
    <property type="entry name" value="CHEMOTAXIS SENSOR HISTIDINE KINASE-RELATED"/>
    <property type="match status" value="1"/>
</dbReference>
<dbReference type="PANTHER" id="PTHR22617:SF45">
    <property type="entry name" value="CHEMOTAXIS PROTEIN CHEW"/>
    <property type="match status" value="1"/>
</dbReference>
<organism evidence="5 6">
    <name type="scientific">Cellvibrio fibrivorans</name>
    <dbReference type="NCBI Taxonomy" id="126350"/>
    <lineage>
        <taxon>Bacteria</taxon>
        <taxon>Pseudomonadati</taxon>
        <taxon>Pseudomonadota</taxon>
        <taxon>Gammaproteobacteria</taxon>
        <taxon>Cellvibrionales</taxon>
        <taxon>Cellvibrionaceae</taxon>
        <taxon>Cellvibrio</taxon>
    </lineage>
</organism>
<keyword evidence="3" id="KW-0963">Cytoplasm</keyword>
<dbReference type="RefSeq" id="WP_310073358.1">
    <property type="nucleotide sequence ID" value="NZ_JAVDVX010000005.1"/>
</dbReference>
<keyword evidence="6" id="KW-1185">Reference proteome</keyword>
<dbReference type="Gene3D" id="2.30.30.40">
    <property type="entry name" value="SH3 Domains"/>
    <property type="match status" value="1"/>
</dbReference>
<dbReference type="InterPro" id="IPR039315">
    <property type="entry name" value="CheW"/>
</dbReference>
<comment type="subcellular location">
    <subcellularLocation>
        <location evidence="1">Cytoplasm</location>
    </subcellularLocation>
</comment>
<comment type="caution">
    <text evidence="5">The sequence shown here is derived from an EMBL/GenBank/DDBJ whole genome shotgun (WGS) entry which is preliminary data.</text>
</comment>
<reference evidence="5 6" key="1">
    <citation type="submission" date="2023-07" db="EMBL/GenBank/DDBJ databases">
        <title>Sorghum-associated microbial communities from plants grown in Nebraska, USA.</title>
        <authorList>
            <person name="Schachtman D."/>
        </authorList>
    </citation>
    <scope>NUCLEOTIDE SEQUENCE [LARGE SCALE GENOMIC DNA]</scope>
    <source>
        <strain evidence="5 6">BE190</strain>
    </source>
</reference>
<gene>
    <name evidence="5" type="ORF">J2X05_002794</name>
</gene>
<evidence type="ECO:0000256" key="2">
    <source>
        <dbReference type="ARBA" id="ARBA00021483"/>
    </source>
</evidence>
<dbReference type="Proteomes" id="UP001253595">
    <property type="component" value="Unassembled WGS sequence"/>
</dbReference>
<protein>
    <recommendedName>
        <fullName evidence="2">Chemotaxis protein CheW</fullName>
    </recommendedName>
</protein>
<accession>A0ABU1UZY5</accession>
<name>A0ABU1UZY5_9GAMM</name>
<dbReference type="SMART" id="SM00260">
    <property type="entry name" value="CheW"/>
    <property type="match status" value="1"/>
</dbReference>
<dbReference type="PROSITE" id="PS50851">
    <property type="entry name" value="CHEW"/>
    <property type="match status" value="1"/>
</dbReference>
<proteinExistence type="predicted"/>
<sequence>MPDVANIQKDQEFLTFTLGEENYALDILTVKEIRGYESVTKIANAPAFIKGVINLRGDIVPIVDLRIKFNVGDATYDEFTIVIVLHIQNRIVGIVVDGVSDVVSLNKDELRPPPDFGVAFDSRYLLGLATINEQMIIMVDINELISSEEMSLFSSSES</sequence>
<evidence type="ECO:0000259" key="4">
    <source>
        <dbReference type="PROSITE" id="PS50851"/>
    </source>
</evidence>
<dbReference type="InterPro" id="IPR002545">
    <property type="entry name" value="CheW-lke_dom"/>
</dbReference>
<dbReference type="Gene3D" id="2.40.50.180">
    <property type="entry name" value="CheA-289, Domain 4"/>
    <property type="match status" value="1"/>
</dbReference>
<dbReference type="Pfam" id="PF01584">
    <property type="entry name" value="CheW"/>
    <property type="match status" value="1"/>
</dbReference>
<dbReference type="EMBL" id="JAVDVX010000005">
    <property type="protein sequence ID" value="MDR7090768.1"/>
    <property type="molecule type" value="Genomic_DNA"/>
</dbReference>